<feature type="non-terminal residue" evidence="1">
    <location>
        <position position="135"/>
    </location>
</feature>
<name>A0A392PPF6_9FABA</name>
<sequence length="135" mass="15478">MIKLGWLEASKFFKSTESYNPGVEEGTVYLVGCPKNPRATGGKKFSGVRRDRIRGSKRVCCKLVQQHGGWWEVGTIINLKARDGRREARFHVLVELSLLVVARSAFWLARGAREILYMLFLVCCSRKKERERGFQ</sequence>
<proteinExistence type="predicted"/>
<dbReference type="Proteomes" id="UP000265520">
    <property type="component" value="Unassembled WGS sequence"/>
</dbReference>
<reference evidence="1 2" key="1">
    <citation type="journal article" date="2018" name="Front. Plant Sci.">
        <title>Red Clover (Trifolium pratense) and Zigzag Clover (T. medium) - A Picture of Genomic Similarities and Differences.</title>
        <authorList>
            <person name="Dluhosova J."/>
            <person name="Istvanek J."/>
            <person name="Nedelnik J."/>
            <person name="Repkova J."/>
        </authorList>
    </citation>
    <scope>NUCLEOTIDE SEQUENCE [LARGE SCALE GENOMIC DNA]</scope>
    <source>
        <strain evidence="2">cv. 10/8</strain>
        <tissue evidence="1">Leaf</tissue>
    </source>
</reference>
<evidence type="ECO:0000313" key="1">
    <source>
        <dbReference type="EMBL" id="MCI13176.1"/>
    </source>
</evidence>
<dbReference type="EMBL" id="LXQA010087173">
    <property type="protein sequence ID" value="MCI13176.1"/>
    <property type="molecule type" value="Genomic_DNA"/>
</dbReference>
<evidence type="ECO:0000313" key="2">
    <source>
        <dbReference type="Proteomes" id="UP000265520"/>
    </source>
</evidence>
<accession>A0A392PPF6</accession>
<organism evidence="1 2">
    <name type="scientific">Trifolium medium</name>
    <dbReference type="NCBI Taxonomy" id="97028"/>
    <lineage>
        <taxon>Eukaryota</taxon>
        <taxon>Viridiplantae</taxon>
        <taxon>Streptophyta</taxon>
        <taxon>Embryophyta</taxon>
        <taxon>Tracheophyta</taxon>
        <taxon>Spermatophyta</taxon>
        <taxon>Magnoliopsida</taxon>
        <taxon>eudicotyledons</taxon>
        <taxon>Gunneridae</taxon>
        <taxon>Pentapetalae</taxon>
        <taxon>rosids</taxon>
        <taxon>fabids</taxon>
        <taxon>Fabales</taxon>
        <taxon>Fabaceae</taxon>
        <taxon>Papilionoideae</taxon>
        <taxon>50 kb inversion clade</taxon>
        <taxon>NPAAA clade</taxon>
        <taxon>Hologalegina</taxon>
        <taxon>IRL clade</taxon>
        <taxon>Trifolieae</taxon>
        <taxon>Trifolium</taxon>
    </lineage>
</organism>
<dbReference type="AlphaFoldDB" id="A0A392PPF6"/>
<keyword evidence="2" id="KW-1185">Reference proteome</keyword>
<protein>
    <submittedName>
        <fullName evidence="1">Uncharacterized protein</fullName>
    </submittedName>
</protein>
<comment type="caution">
    <text evidence="1">The sequence shown here is derived from an EMBL/GenBank/DDBJ whole genome shotgun (WGS) entry which is preliminary data.</text>
</comment>